<evidence type="ECO:0000256" key="4">
    <source>
        <dbReference type="ARBA" id="ARBA00022737"/>
    </source>
</evidence>
<evidence type="ECO:0000313" key="11">
    <source>
        <dbReference type="Proteomes" id="UP000325440"/>
    </source>
</evidence>
<dbReference type="FunFam" id="2.120.10.80:FF:000008">
    <property type="entry name" value="host cell factor 1 isoform X1"/>
    <property type="match status" value="1"/>
</dbReference>
<keyword evidence="11" id="KW-1185">Reference proteome</keyword>
<evidence type="ECO:0000256" key="7">
    <source>
        <dbReference type="ARBA" id="ARBA00023306"/>
    </source>
</evidence>
<dbReference type="PANTHER" id="PTHR46003">
    <property type="entry name" value="HOST CELL FACTOR"/>
    <property type="match status" value="1"/>
</dbReference>
<evidence type="ECO:0000256" key="3">
    <source>
        <dbReference type="ARBA" id="ARBA00022553"/>
    </source>
</evidence>
<keyword evidence="3" id="KW-0597">Phosphoprotein</keyword>
<feature type="domain" description="Host cell factor Kelch-repeats" evidence="9">
    <location>
        <begin position="25"/>
        <end position="366"/>
    </location>
</feature>
<proteinExistence type="predicted"/>
<accession>A0A5E4MQU2</accession>
<dbReference type="InterPro" id="IPR015915">
    <property type="entry name" value="Kelch-typ_b-propeller"/>
</dbReference>
<dbReference type="Proteomes" id="UP000325440">
    <property type="component" value="Unassembled WGS sequence"/>
</dbReference>
<keyword evidence="6" id="KW-0539">Nucleus</keyword>
<keyword evidence="4" id="KW-0677">Repeat</keyword>
<dbReference type="Pfam" id="PF13854">
    <property type="entry name" value="Kelch_HCF"/>
    <property type="match status" value="1"/>
</dbReference>
<dbReference type="OrthoDB" id="10001928at2759"/>
<protein>
    <submittedName>
        <fullName evidence="10">Kelch-type beta propeller</fullName>
    </submittedName>
</protein>
<dbReference type="GO" id="GO:0006338">
    <property type="term" value="P:chromatin remodeling"/>
    <property type="evidence" value="ECO:0007669"/>
    <property type="project" value="TreeGrafter"/>
</dbReference>
<evidence type="ECO:0000256" key="5">
    <source>
        <dbReference type="ARBA" id="ARBA00022813"/>
    </source>
</evidence>
<comment type="subcellular location">
    <subcellularLocation>
        <location evidence="1">Nucleus</location>
    </subcellularLocation>
</comment>
<evidence type="ECO:0000256" key="1">
    <source>
        <dbReference type="ARBA" id="ARBA00004123"/>
    </source>
</evidence>
<dbReference type="PANTHER" id="PTHR46003:SF1">
    <property type="entry name" value="HOST CELL FACTOR"/>
    <property type="match status" value="1"/>
</dbReference>
<dbReference type="GO" id="GO:0003713">
    <property type="term" value="F:transcription coactivator activity"/>
    <property type="evidence" value="ECO:0007669"/>
    <property type="project" value="TreeGrafter"/>
</dbReference>
<feature type="compositionally biased region" description="Low complexity" evidence="8">
    <location>
        <begin position="448"/>
        <end position="459"/>
    </location>
</feature>
<evidence type="ECO:0000256" key="8">
    <source>
        <dbReference type="SAM" id="MobiDB-lite"/>
    </source>
</evidence>
<sequence length="941" mass="102941">MWLNNRCTGGMDKEKVDETSTPVLKWNKVPIQDGPQPRPRHGHRAVSIKDLLIVFGGGNEGIIDELHVYNAVKNQWFVPQVSGNIPPGCAAFGLVVDNTRLLIFGGMIEYGKYSNELYELQASRWHWNRLTPRPPLYHMSPCARLGHSFTLIGNKVYLFGGLANDSNDSKNNVPRYMNDLYTLDISSPDALAWDIPETIGDFPPPRESHTAIAYTDSKGKCKLIIYGGMCGCRLGDLWTLDIDSMSWNKPIVLGTEPLPRSLHTSVAVNNRMFVFGGWVPYIEEGQIPLHEKEWKCTNQLACLNLETMTWEKLTWPMKMTDDIMPRARAGHCAVKIQTRMFIWSGRDGYKKAWNNQICCTDLWYLEVDKPEKCAKNQLVRASTDALEIMWNSVPTAAAYILQIQKYDLPVDIAALAPPSMVDYSLIPFFLSEIPKQITNNDDHQTELSKSPKVKSPAKPNQIMPILPQSSTVKFPSLIQEQQFVSVTVQASGNMNIKTVQSTNVVPSLSQNLKAVSTVTSKGTPGFISTPAMDILSDDSMCTLALAASTTQKIKTTVVSKQFEHPKPVIKPTSAPYKIVQAPRPIKNVIPPVNTIVPQQQAICMAGPTSQTTATGTIPIFKTGSNVLRKQVILQQSSSLHSNFITLVKASQGNCIQGIPGKMIVPSIGTPNKNIQSSAIKIMNPPINHQSTLIKTNQTMKTVPLISVGTKLPATVNTPTIVIQKNNPNLSASSQIIIVTTSSNLRGVQTFSSPQATNITSANRTSVTTTPVQMVMVSSSGNTPTGSKPITFTRVAGPGNRKMVTIGKSNLPGMTIGGKPVTLQMVSGQNNMTVITSNSGGNVAQLKNTNIVNTLNTPQSIGINSKLPSTIKLSSDSPTSSESALTQLALEAGIINSSNKEIWKNMEVMDESTDCTTDKLKNLIKEEGIDELDDDVSDINKY</sequence>
<evidence type="ECO:0000259" key="9">
    <source>
        <dbReference type="Pfam" id="PF13854"/>
    </source>
</evidence>
<dbReference type="Gene3D" id="2.120.10.80">
    <property type="entry name" value="Kelch-type beta propeller"/>
    <property type="match status" value="2"/>
</dbReference>
<dbReference type="InterPro" id="IPR059124">
    <property type="entry name" value="Kelch_HCF"/>
</dbReference>
<dbReference type="AlphaFoldDB" id="A0A5E4MQU2"/>
<dbReference type="Gene3D" id="6.10.250.2590">
    <property type="match status" value="1"/>
</dbReference>
<name>A0A5E4MQU2_9HEMI</name>
<evidence type="ECO:0000313" key="10">
    <source>
        <dbReference type="EMBL" id="VVC34588.1"/>
    </source>
</evidence>
<dbReference type="FunFam" id="2.120.10.80:FF:000015">
    <property type="entry name" value="host cell factor 1 isoform X1"/>
    <property type="match status" value="1"/>
</dbReference>
<keyword evidence="7" id="KW-0131">Cell cycle</keyword>
<dbReference type="EMBL" id="CABPRJ010001000">
    <property type="protein sequence ID" value="VVC34588.1"/>
    <property type="molecule type" value="Genomic_DNA"/>
</dbReference>
<reference evidence="10 11" key="1">
    <citation type="submission" date="2019-08" db="EMBL/GenBank/DDBJ databases">
        <authorList>
            <person name="Alioto T."/>
            <person name="Alioto T."/>
            <person name="Gomez Garrido J."/>
        </authorList>
    </citation>
    <scope>NUCLEOTIDE SEQUENCE [LARGE SCALE GENOMIC DNA]</scope>
</reference>
<evidence type="ECO:0000256" key="2">
    <source>
        <dbReference type="ARBA" id="ARBA00022441"/>
    </source>
</evidence>
<evidence type="ECO:0000256" key="6">
    <source>
        <dbReference type="ARBA" id="ARBA00023242"/>
    </source>
</evidence>
<organism evidence="10 11">
    <name type="scientific">Cinara cedri</name>
    <dbReference type="NCBI Taxonomy" id="506608"/>
    <lineage>
        <taxon>Eukaryota</taxon>
        <taxon>Metazoa</taxon>
        <taxon>Ecdysozoa</taxon>
        <taxon>Arthropoda</taxon>
        <taxon>Hexapoda</taxon>
        <taxon>Insecta</taxon>
        <taxon>Pterygota</taxon>
        <taxon>Neoptera</taxon>
        <taxon>Paraneoptera</taxon>
        <taxon>Hemiptera</taxon>
        <taxon>Sternorrhyncha</taxon>
        <taxon>Aphidomorpha</taxon>
        <taxon>Aphidoidea</taxon>
        <taxon>Aphididae</taxon>
        <taxon>Lachninae</taxon>
        <taxon>Cinara</taxon>
    </lineage>
</organism>
<dbReference type="SUPFAM" id="SSF117281">
    <property type="entry name" value="Kelch motif"/>
    <property type="match status" value="1"/>
</dbReference>
<gene>
    <name evidence="10" type="ORF">CINCED_3A003547</name>
</gene>
<dbReference type="GO" id="GO:0035097">
    <property type="term" value="C:histone methyltransferase complex"/>
    <property type="evidence" value="ECO:0007669"/>
    <property type="project" value="TreeGrafter"/>
</dbReference>
<keyword evidence="2" id="KW-0880">Kelch repeat</keyword>
<keyword evidence="5" id="KW-0068">Autocatalytic cleavage</keyword>
<feature type="region of interest" description="Disordered" evidence="8">
    <location>
        <begin position="441"/>
        <end position="460"/>
    </location>
</feature>
<dbReference type="InterPro" id="IPR043536">
    <property type="entry name" value="HCF1/2"/>
</dbReference>